<dbReference type="CDD" id="cd04861">
    <property type="entry name" value="LigD_Pol_like"/>
    <property type="match status" value="1"/>
</dbReference>
<keyword evidence="3" id="KW-1185">Reference proteome</keyword>
<accession>A0A975INW0</accession>
<dbReference type="Gene3D" id="3.90.920.10">
    <property type="entry name" value="DNA primase, PRIM domain"/>
    <property type="match status" value="1"/>
</dbReference>
<dbReference type="Pfam" id="PF21686">
    <property type="entry name" value="LigD_Prim-Pol"/>
    <property type="match status" value="1"/>
</dbReference>
<dbReference type="Proteomes" id="UP000671914">
    <property type="component" value="Chromosome"/>
</dbReference>
<feature type="domain" description="DNA ligase D polymerase" evidence="1">
    <location>
        <begin position="32"/>
        <end position="290"/>
    </location>
</feature>
<dbReference type="EC" id="6.5.1.1" evidence="2"/>
<evidence type="ECO:0000313" key="2">
    <source>
        <dbReference type="EMBL" id="QTX04970.1"/>
    </source>
</evidence>
<evidence type="ECO:0000259" key="1">
    <source>
        <dbReference type="Pfam" id="PF21686"/>
    </source>
</evidence>
<keyword evidence="2" id="KW-0436">Ligase</keyword>
<dbReference type="AlphaFoldDB" id="A0A975INW0"/>
<dbReference type="InterPro" id="IPR014145">
    <property type="entry name" value="LigD_pol_dom"/>
</dbReference>
<gene>
    <name evidence="2" type="primary">ligD</name>
    <name evidence="2" type="ORF">G127AT_01595</name>
</gene>
<dbReference type="NCBIfam" id="TIGR02778">
    <property type="entry name" value="ligD_pol"/>
    <property type="match status" value="1"/>
</dbReference>
<dbReference type="PANTHER" id="PTHR42705">
    <property type="entry name" value="BIFUNCTIONAL NON-HOMOLOGOUS END JOINING PROTEIN LIGD"/>
    <property type="match status" value="1"/>
</dbReference>
<name>A0A975INW0_9MICO</name>
<evidence type="ECO:0000313" key="3">
    <source>
        <dbReference type="Proteomes" id="UP000671914"/>
    </source>
</evidence>
<reference evidence="2" key="1">
    <citation type="submission" date="2021-03" db="EMBL/GenBank/DDBJ databases">
        <title>Agromyces archimandritus sp. nov., isolated from the cockroach Archimandrita tessellata.</title>
        <authorList>
            <person name="Guzman J."/>
            <person name="Ortuzar M."/>
            <person name="Poehlein A."/>
            <person name="Daniel R."/>
            <person name="Trujillo M."/>
            <person name="Vilcinskas A."/>
        </authorList>
    </citation>
    <scope>NUCLEOTIDE SEQUENCE</scope>
    <source>
        <strain evidence="2">G127AT</strain>
    </source>
</reference>
<dbReference type="InterPro" id="IPR052171">
    <property type="entry name" value="NHEJ_LigD"/>
</dbReference>
<protein>
    <submittedName>
        <fullName evidence="2">Non-homologous end-joining DNA ligase</fullName>
        <ecNumber evidence="2">6.5.1.1</ecNumber>
    </submittedName>
</protein>
<dbReference type="RefSeq" id="WP_210899126.1">
    <property type="nucleotide sequence ID" value="NZ_CP071696.1"/>
</dbReference>
<dbReference type="EMBL" id="CP071696">
    <property type="protein sequence ID" value="QTX04970.1"/>
    <property type="molecule type" value="Genomic_DNA"/>
</dbReference>
<proteinExistence type="predicted"/>
<organism evidence="2 3">
    <name type="scientific">Agromyces archimandritae</name>
    <dbReference type="NCBI Taxonomy" id="2781962"/>
    <lineage>
        <taxon>Bacteria</taxon>
        <taxon>Bacillati</taxon>
        <taxon>Actinomycetota</taxon>
        <taxon>Actinomycetes</taxon>
        <taxon>Micrococcales</taxon>
        <taxon>Microbacteriaceae</taxon>
        <taxon>Agromyces</taxon>
    </lineage>
</organism>
<dbReference type="GO" id="GO:0003910">
    <property type="term" value="F:DNA ligase (ATP) activity"/>
    <property type="evidence" value="ECO:0007669"/>
    <property type="project" value="UniProtKB-EC"/>
</dbReference>
<dbReference type="PANTHER" id="PTHR42705:SF2">
    <property type="entry name" value="BIFUNCTIONAL NON-HOMOLOGOUS END JOINING PROTEIN LIGD"/>
    <property type="match status" value="1"/>
</dbReference>
<sequence>MAANGGAGRTGAAARVRITRPDKALFEDGFAKRDLADYYAAVAPVILRQLANRPVTRIRFPDGVGGTRFFEKNTPRYAPEWLRRLPLTANPGSDKPAKTVVYPFIDDLDGLMWMANQAAIELHTPQWRTGPRGGIHRPDRLVIDLDPGEGAGLAECAAAAHLIRARLAEEGFETTPVTSGGKGLHLYAPLPGRATGRSVHAFVGRIARELAAAHPGELVAQVGKEHRVGRVFLDWSQNHPARSTATPYTLRGKGASPTAAAPREWEELEPGIRQLGPAEVLARLGADGDLLERAGL</sequence>
<dbReference type="KEGG" id="aarc:G127AT_01595"/>